<dbReference type="Proteomes" id="UP000003111">
    <property type="component" value="Unassembled WGS sequence"/>
</dbReference>
<dbReference type="InterPro" id="IPR044992">
    <property type="entry name" value="ChyE-like"/>
</dbReference>
<dbReference type="Gene3D" id="3.40.50.880">
    <property type="match status" value="1"/>
</dbReference>
<organism evidence="2 3">
    <name type="scientific">Aeromicrobium marinum DSM 15272</name>
    <dbReference type="NCBI Taxonomy" id="585531"/>
    <lineage>
        <taxon>Bacteria</taxon>
        <taxon>Bacillati</taxon>
        <taxon>Actinomycetota</taxon>
        <taxon>Actinomycetes</taxon>
        <taxon>Propionibacteriales</taxon>
        <taxon>Nocardioidaceae</taxon>
        <taxon>Aeromicrobium</taxon>
    </lineage>
</organism>
<dbReference type="InterPro" id="IPR029062">
    <property type="entry name" value="Class_I_gatase-like"/>
</dbReference>
<evidence type="ECO:0000313" key="2">
    <source>
        <dbReference type="EMBL" id="EFQ84282.1"/>
    </source>
</evidence>
<dbReference type="PANTHER" id="PTHR42695:SF5">
    <property type="entry name" value="GLUTAMINE AMIDOTRANSFERASE YLR126C-RELATED"/>
    <property type="match status" value="1"/>
</dbReference>
<reference evidence="2" key="1">
    <citation type="submission" date="2010-08" db="EMBL/GenBank/DDBJ databases">
        <authorList>
            <person name="Muzny D."/>
            <person name="Qin X."/>
            <person name="Buhay C."/>
            <person name="Dugan-Rocha S."/>
            <person name="Ding Y."/>
            <person name="Chen G."/>
            <person name="Hawes A."/>
            <person name="Holder M."/>
            <person name="Jhangiani S."/>
            <person name="Johnson A."/>
            <person name="Khan Z."/>
            <person name="Li Z."/>
            <person name="Liu W."/>
            <person name="Liu X."/>
            <person name="Perez L."/>
            <person name="Shen H."/>
            <person name="Wang Q."/>
            <person name="Watt J."/>
            <person name="Xi L."/>
            <person name="Xin Y."/>
            <person name="Zhou J."/>
            <person name="Deng J."/>
            <person name="Jiang H."/>
            <person name="Liu Y."/>
            <person name="Qu J."/>
            <person name="Song X.-Z."/>
            <person name="Zhang L."/>
            <person name="Villasana D."/>
            <person name="Johnson A."/>
            <person name="Liu J."/>
            <person name="Liyanage D."/>
            <person name="Lorensuhewa L."/>
            <person name="Robinson T."/>
            <person name="Song A."/>
            <person name="Song B.-B."/>
            <person name="Dinh H."/>
            <person name="Thornton R."/>
            <person name="Coyle M."/>
            <person name="Francisco L."/>
            <person name="Jackson L."/>
            <person name="Javaid M."/>
            <person name="Korchina V."/>
            <person name="Kovar C."/>
            <person name="Mata R."/>
            <person name="Mathew T."/>
            <person name="Ngo R."/>
            <person name="Nguyen L."/>
            <person name="Nguyen N."/>
            <person name="Okwuonu G."/>
            <person name="Ongeri F."/>
            <person name="Pham C."/>
            <person name="Simmons D."/>
            <person name="Wilczek-Boney K."/>
            <person name="Hale W."/>
            <person name="Jakkamsetti A."/>
            <person name="Pham P."/>
            <person name="Ruth R."/>
            <person name="San Lucas F."/>
            <person name="Warren J."/>
            <person name="Zhang J."/>
            <person name="Zhao Z."/>
            <person name="Zhou C."/>
            <person name="Zhu D."/>
            <person name="Lee S."/>
            <person name="Bess C."/>
            <person name="Blankenburg K."/>
            <person name="Forbes L."/>
            <person name="Fu Q."/>
            <person name="Gubbala S."/>
            <person name="Hirani K."/>
            <person name="Jayaseelan J.C."/>
            <person name="Lara F."/>
            <person name="Munidasa M."/>
            <person name="Palculict T."/>
            <person name="Patil S."/>
            <person name="Pu L.-L."/>
            <person name="Saada N."/>
            <person name="Tang L."/>
            <person name="Weissenberger G."/>
            <person name="Zhu Y."/>
            <person name="Hemphill L."/>
            <person name="Shang Y."/>
            <person name="Youmans B."/>
            <person name="Ayvaz T."/>
            <person name="Ross M."/>
            <person name="Santibanez J."/>
            <person name="Aqrawi P."/>
            <person name="Gross S."/>
            <person name="Joshi V."/>
            <person name="Fowler G."/>
            <person name="Nazareth L."/>
            <person name="Reid J."/>
            <person name="Worley K."/>
            <person name="Petrosino J."/>
            <person name="Highlander S."/>
            <person name="Gibbs R."/>
        </authorList>
    </citation>
    <scope>NUCLEOTIDE SEQUENCE [LARGE SCALE GENOMIC DNA]</scope>
    <source>
        <strain evidence="2">DSM 15272</strain>
    </source>
</reference>
<dbReference type="AlphaFoldDB" id="E2S912"/>
<dbReference type="RefSeq" id="WP_007078020.1">
    <property type="nucleotide sequence ID" value="NZ_CM001024.1"/>
</dbReference>
<evidence type="ECO:0000259" key="1">
    <source>
        <dbReference type="Pfam" id="PF00117"/>
    </source>
</evidence>
<dbReference type="PROSITE" id="PS51273">
    <property type="entry name" value="GATASE_TYPE_1"/>
    <property type="match status" value="1"/>
</dbReference>
<dbReference type="GO" id="GO:0005829">
    <property type="term" value="C:cytosol"/>
    <property type="evidence" value="ECO:0007669"/>
    <property type="project" value="TreeGrafter"/>
</dbReference>
<keyword evidence="2" id="KW-0315">Glutamine amidotransferase</keyword>
<dbReference type="GO" id="GO:0016740">
    <property type="term" value="F:transferase activity"/>
    <property type="evidence" value="ECO:0007669"/>
    <property type="project" value="UniProtKB-KW"/>
</dbReference>
<dbReference type="InterPro" id="IPR017926">
    <property type="entry name" value="GATASE"/>
</dbReference>
<proteinExistence type="predicted"/>
<comment type="caution">
    <text evidence="2">The sequence shown here is derived from an EMBL/GenBank/DDBJ whole genome shotgun (WGS) entry which is preliminary data.</text>
</comment>
<protein>
    <submittedName>
        <fullName evidence="2">Class I glutamine amidotransferase</fullName>
    </submittedName>
</protein>
<dbReference type="EMBL" id="ACLF03000003">
    <property type="protein sequence ID" value="EFQ84282.1"/>
    <property type="molecule type" value="Genomic_DNA"/>
</dbReference>
<accession>E2S912</accession>
<dbReference type="Pfam" id="PF00117">
    <property type="entry name" value="GATase"/>
    <property type="match status" value="1"/>
</dbReference>
<dbReference type="HOGENOM" id="CLU_054974_3_4_11"/>
<keyword evidence="3" id="KW-1185">Reference proteome</keyword>
<evidence type="ECO:0000313" key="3">
    <source>
        <dbReference type="Proteomes" id="UP000003111"/>
    </source>
</evidence>
<dbReference type="eggNOG" id="COG0518">
    <property type="taxonomic scope" value="Bacteria"/>
</dbReference>
<name>E2S912_9ACTN</name>
<dbReference type="PANTHER" id="PTHR42695">
    <property type="entry name" value="GLUTAMINE AMIDOTRANSFERASE YLR126C-RELATED"/>
    <property type="match status" value="1"/>
</dbReference>
<dbReference type="SUPFAM" id="SSF52317">
    <property type="entry name" value="Class I glutamine amidotransferase-like"/>
    <property type="match status" value="1"/>
</dbReference>
<feature type="domain" description="Glutamine amidotransferase" evidence="1">
    <location>
        <begin position="66"/>
        <end position="183"/>
    </location>
</feature>
<sequence length="227" mass="24623">MLVHVVSDATDREGGHVTARLRALGADLVDLDRDGLPEPAEWVPGDLLLLLGSERSAHDPAHVHPVVAESRLVRASLAAGVPVMGICYGAQLIARALGGTSWAMDAPELGWQRIDTLDDELCPRGPWGQFHHDTFAPPQTARVLGSTWHGPQCFVDETRGARVIAWQFHPEVTPETYARWVEDSAAKVRAAGVDPAALVRQAKEFEHTSRTAATALVDAALRYLTVH</sequence>
<dbReference type="OrthoDB" id="5196541at2"/>
<dbReference type="STRING" id="585531.HMPREF0063_10998"/>
<gene>
    <name evidence="2" type="ORF">HMPREF0063_10998</name>
</gene>